<dbReference type="InterPro" id="IPR003439">
    <property type="entry name" value="ABC_transporter-like_ATP-bd"/>
</dbReference>
<evidence type="ECO:0000256" key="3">
    <source>
        <dbReference type="ARBA" id="ARBA00022840"/>
    </source>
</evidence>
<dbReference type="Gene3D" id="3.40.50.300">
    <property type="entry name" value="P-loop containing nucleotide triphosphate hydrolases"/>
    <property type="match status" value="1"/>
</dbReference>
<dbReference type="Pfam" id="PF00005">
    <property type="entry name" value="ABC_tran"/>
    <property type="match status" value="1"/>
</dbReference>
<reference evidence="5" key="1">
    <citation type="submission" date="2017-02" db="EMBL/GenBank/DDBJ databases">
        <authorList>
            <person name="Regsiter A."/>
            <person name="William W."/>
        </authorList>
    </citation>
    <scope>NUCLEOTIDE SEQUENCE</scope>
    <source>
        <strain evidence="5">BdmA 4</strain>
    </source>
</reference>
<dbReference type="EMBL" id="FWDO01000003">
    <property type="protein sequence ID" value="SLM17390.1"/>
    <property type="molecule type" value="Genomic_DNA"/>
</dbReference>
<dbReference type="InterPro" id="IPR050093">
    <property type="entry name" value="ABC_SmlMolc_Importer"/>
</dbReference>
<sequence length="244" mass="27601">MSLEASLYLRVASPDFHKPFVLETRYSVAQGEILGLLGPSGSGKSMSLKCIAGIVRPDRGHVRLNERILFDSEREIDIPSRERRVGYLFQSYALFPHMNVIKNVAIGIGRRGEESYPEWKRRAGRSARQYMEMLHIEHLAFRYPRQISGGQQQRVALARLFASQPEAILLDEPFSALDTELKDAIGDELKKTLLSYGCPVIFVSHNDEEVGRFCSRTIRIRDGRLESPCAEPQKDPQKGLAVTQ</sequence>
<dbReference type="PROSITE" id="PS50893">
    <property type="entry name" value="ABC_TRANSPORTER_2"/>
    <property type="match status" value="1"/>
</dbReference>
<dbReference type="SMART" id="SM00382">
    <property type="entry name" value="AAA"/>
    <property type="match status" value="1"/>
</dbReference>
<dbReference type="PROSITE" id="PS00211">
    <property type="entry name" value="ABC_TRANSPORTER_1"/>
    <property type="match status" value="1"/>
</dbReference>
<dbReference type="AlphaFoldDB" id="A0A3P3XM75"/>
<dbReference type="GO" id="GO:0005524">
    <property type="term" value="F:ATP binding"/>
    <property type="evidence" value="ECO:0007669"/>
    <property type="project" value="UniProtKB-KW"/>
</dbReference>
<evidence type="ECO:0000313" key="5">
    <source>
        <dbReference type="EMBL" id="SLM17390.1"/>
    </source>
</evidence>
<dbReference type="InterPro" id="IPR027417">
    <property type="entry name" value="P-loop_NTPase"/>
</dbReference>
<dbReference type="SUPFAM" id="SSF52540">
    <property type="entry name" value="P-loop containing nucleoside triphosphate hydrolases"/>
    <property type="match status" value="1"/>
</dbReference>
<dbReference type="InterPro" id="IPR017871">
    <property type="entry name" value="ABC_transporter-like_CS"/>
</dbReference>
<dbReference type="PANTHER" id="PTHR42781">
    <property type="entry name" value="SPERMIDINE/PUTRESCINE IMPORT ATP-BINDING PROTEIN POTA"/>
    <property type="match status" value="1"/>
</dbReference>
<keyword evidence="2" id="KW-0547">Nucleotide-binding</keyword>
<gene>
    <name evidence="5" type="ORF">SPIRO4BDMA_30027</name>
</gene>
<protein>
    <submittedName>
        <fullName evidence="5">ABC-type sulfate/molybdate transport systems, ATPase component</fullName>
    </submittedName>
</protein>
<organism evidence="5">
    <name type="scientific">uncultured spirochete</name>
    <dbReference type="NCBI Taxonomy" id="156406"/>
    <lineage>
        <taxon>Bacteria</taxon>
        <taxon>Pseudomonadati</taxon>
        <taxon>Spirochaetota</taxon>
        <taxon>Spirochaetia</taxon>
        <taxon>Spirochaetales</taxon>
        <taxon>environmental samples</taxon>
    </lineage>
</organism>
<dbReference type="InterPro" id="IPR003593">
    <property type="entry name" value="AAA+_ATPase"/>
</dbReference>
<keyword evidence="1" id="KW-0813">Transport</keyword>
<feature type="domain" description="ABC transporter" evidence="4">
    <location>
        <begin position="3"/>
        <end position="244"/>
    </location>
</feature>
<evidence type="ECO:0000259" key="4">
    <source>
        <dbReference type="PROSITE" id="PS50893"/>
    </source>
</evidence>
<keyword evidence="3" id="KW-0067">ATP-binding</keyword>
<accession>A0A3P3XM75</accession>
<evidence type="ECO:0000256" key="1">
    <source>
        <dbReference type="ARBA" id="ARBA00022448"/>
    </source>
</evidence>
<dbReference type="GO" id="GO:0016887">
    <property type="term" value="F:ATP hydrolysis activity"/>
    <property type="evidence" value="ECO:0007669"/>
    <property type="project" value="InterPro"/>
</dbReference>
<proteinExistence type="predicted"/>
<dbReference type="PANTHER" id="PTHR42781:SF4">
    <property type="entry name" value="SPERMIDINE_PUTRESCINE IMPORT ATP-BINDING PROTEIN POTA"/>
    <property type="match status" value="1"/>
</dbReference>
<evidence type="ECO:0000256" key="2">
    <source>
        <dbReference type="ARBA" id="ARBA00022741"/>
    </source>
</evidence>
<name>A0A3P3XM75_9SPIR</name>